<dbReference type="GO" id="GO:0003676">
    <property type="term" value="F:nucleic acid binding"/>
    <property type="evidence" value="ECO:0007669"/>
    <property type="project" value="InterPro"/>
</dbReference>
<protein>
    <submittedName>
        <fullName evidence="7">S1/P1 Nuclease</fullName>
    </submittedName>
</protein>
<keyword evidence="5" id="KW-1015">Disulfide bond</keyword>
<dbReference type="Proteomes" id="UP000199021">
    <property type="component" value="Unassembled WGS sequence"/>
</dbReference>
<dbReference type="InterPro" id="IPR008947">
    <property type="entry name" value="PLipase_C/P1_nuclease_dom_sf"/>
</dbReference>
<evidence type="ECO:0000256" key="5">
    <source>
        <dbReference type="ARBA" id="ARBA00023157"/>
    </source>
</evidence>
<evidence type="ECO:0000313" key="8">
    <source>
        <dbReference type="Proteomes" id="UP000199021"/>
    </source>
</evidence>
<dbReference type="GO" id="GO:0046872">
    <property type="term" value="F:metal ion binding"/>
    <property type="evidence" value="ECO:0007669"/>
    <property type="project" value="UniProtKB-KW"/>
</dbReference>
<reference evidence="8" key="1">
    <citation type="submission" date="2016-10" db="EMBL/GenBank/DDBJ databases">
        <authorList>
            <person name="Varghese N."/>
            <person name="Submissions S."/>
        </authorList>
    </citation>
    <scope>NUCLEOTIDE SEQUENCE [LARGE SCALE GENOMIC DNA]</scope>
    <source>
        <strain evidence="8">DSM 24740</strain>
    </source>
</reference>
<dbReference type="GO" id="GO:0016788">
    <property type="term" value="F:hydrolase activity, acting on ester bonds"/>
    <property type="evidence" value="ECO:0007669"/>
    <property type="project" value="InterPro"/>
</dbReference>
<organism evidence="7 8">
    <name type="scientific">Neolewinella agarilytica</name>
    <dbReference type="NCBI Taxonomy" id="478744"/>
    <lineage>
        <taxon>Bacteria</taxon>
        <taxon>Pseudomonadati</taxon>
        <taxon>Bacteroidota</taxon>
        <taxon>Saprospiria</taxon>
        <taxon>Saprospirales</taxon>
        <taxon>Lewinellaceae</taxon>
        <taxon>Neolewinella</taxon>
    </lineage>
</organism>
<evidence type="ECO:0000313" key="7">
    <source>
        <dbReference type="EMBL" id="SEQ72378.1"/>
    </source>
</evidence>
<name>A0A1H9ICW6_9BACT</name>
<proteinExistence type="predicted"/>
<dbReference type="InterPro" id="IPR003154">
    <property type="entry name" value="S1/P1nuclease"/>
</dbReference>
<keyword evidence="6" id="KW-0325">Glycoprotein</keyword>
<evidence type="ECO:0000256" key="2">
    <source>
        <dbReference type="ARBA" id="ARBA00022723"/>
    </source>
</evidence>
<dbReference type="GO" id="GO:0006308">
    <property type="term" value="P:DNA catabolic process"/>
    <property type="evidence" value="ECO:0007669"/>
    <property type="project" value="InterPro"/>
</dbReference>
<evidence type="ECO:0000256" key="4">
    <source>
        <dbReference type="ARBA" id="ARBA00022801"/>
    </source>
</evidence>
<gene>
    <name evidence="7" type="ORF">SAMN05444359_114146</name>
</gene>
<dbReference type="AlphaFoldDB" id="A0A1H9ICW6"/>
<keyword evidence="4" id="KW-0378">Hydrolase</keyword>
<evidence type="ECO:0000256" key="3">
    <source>
        <dbReference type="ARBA" id="ARBA00022759"/>
    </source>
</evidence>
<dbReference type="InParanoid" id="A0A1H9ICW6"/>
<dbReference type="GO" id="GO:0004519">
    <property type="term" value="F:endonuclease activity"/>
    <property type="evidence" value="ECO:0007669"/>
    <property type="project" value="UniProtKB-KW"/>
</dbReference>
<dbReference type="CDD" id="cd11010">
    <property type="entry name" value="S1-P1_nuclease"/>
    <property type="match status" value="1"/>
</dbReference>
<keyword evidence="8" id="KW-1185">Reference proteome</keyword>
<dbReference type="EMBL" id="FOFB01000014">
    <property type="protein sequence ID" value="SEQ72378.1"/>
    <property type="molecule type" value="Genomic_DNA"/>
</dbReference>
<evidence type="ECO:0000256" key="6">
    <source>
        <dbReference type="ARBA" id="ARBA00023180"/>
    </source>
</evidence>
<keyword evidence="1" id="KW-0540">Nuclease</keyword>
<dbReference type="SUPFAM" id="SSF48537">
    <property type="entry name" value="Phospholipase C/P1 nuclease"/>
    <property type="match status" value="1"/>
</dbReference>
<dbReference type="PANTHER" id="PTHR33146:SF26">
    <property type="entry name" value="ENDONUCLEASE 4"/>
    <property type="match status" value="1"/>
</dbReference>
<sequence length="284" mass="32568">MLTRFFVIILIFIPQLLAAWGANGHRIVAQICYDNLNPDTRARVDKALGDNYLAQVANWPDYIKAEKGWDFAKPWHYMTVHADQTTQEVANANHEHADIDDVREGIELMTAILQGESDARDRLMAIMKDNKVEPLAGSLDATALAFLIHFIGDVHQPMHVGKNRDLGGNKITVLYFGERMNLHSIWDSGIIEHEKLSYTEFAAFATIHTRARKARWEKAPLNDWINESIELRERLYDTLYDRTDRETGLPDFSWNYQHDFLPVVEDRLAAAGYRAAALLNEVYK</sequence>
<dbReference type="PANTHER" id="PTHR33146">
    <property type="entry name" value="ENDONUCLEASE 4"/>
    <property type="match status" value="1"/>
</dbReference>
<keyword evidence="2" id="KW-0479">Metal-binding</keyword>
<evidence type="ECO:0000256" key="1">
    <source>
        <dbReference type="ARBA" id="ARBA00022722"/>
    </source>
</evidence>
<dbReference type="STRING" id="478744.SAMN05444359_114146"/>
<dbReference type="Gene3D" id="1.10.575.10">
    <property type="entry name" value="P1 Nuclease"/>
    <property type="match status" value="1"/>
</dbReference>
<dbReference type="RefSeq" id="WP_175489387.1">
    <property type="nucleotide sequence ID" value="NZ_FOFB01000014.1"/>
</dbReference>
<dbReference type="Pfam" id="PF02265">
    <property type="entry name" value="S1-P1_nuclease"/>
    <property type="match status" value="1"/>
</dbReference>
<keyword evidence="3" id="KW-0255">Endonuclease</keyword>
<accession>A0A1H9ICW6</accession>